<evidence type="ECO:0000256" key="1">
    <source>
        <dbReference type="SAM" id="MobiDB-lite"/>
    </source>
</evidence>
<evidence type="ECO:0000313" key="2">
    <source>
        <dbReference type="EMBL" id="CAL1400503.1"/>
    </source>
</evidence>
<dbReference type="AlphaFoldDB" id="A0AAV2FQ95"/>
<proteinExistence type="predicted"/>
<keyword evidence="3" id="KW-1185">Reference proteome</keyword>
<dbReference type="EMBL" id="OZ034820">
    <property type="protein sequence ID" value="CAL1400503.1"/>
    <property type="molecule type" value="Genomic_DNA"/>
</dbReference>
<organism evidence="2 3">
    <name type="scientific">Linum trigynum</name>
    <dbReference type="NCBI Taxonomy" id="586398"/>
    <lineage>
        <taxon>Eukaryota</taxon>
        <taxon>Viridiplantae</taxon>
        <taxon>Streptophyta</taxon>
        <taxon>Embryophyta</taxon>
        <taxon>Tracheophyta</taxon>
        <taxon>Spermatophyta</taxon>
        <taxon>Magnoliopsida</taxon>
        <taxon>eudicotyledons</taxon>
        <taxon>Gunneridae</taxon>
        <taxon>Pentapetalae</taxon>
        <taxon>rosids</taxon>
        <taxon>fabids</taxon>
        <taxon>Malpighiales</taxon>
        <taxon>Linaceae</taxon>
        <taxon>Linum</taxon>
    </lineage>
</organism>
<protein>
    <submittedName>
        <fullName evidence="2">Uncharacterized protein</fullName>
    </submittedName>
</protein>
<evidence type="ECO:0000313" key="3">
    <source>
        <dbReference type="Proteomes" id="UP001497516"/>
    </source>
</evidence>
<reference evidence="2 3" key="1">
    <citation type="submission" date="2024-04" db="EMBL/GenBank/DDBJ databases">
        <authorList>
            <person name="Fracassetti M."/>
        </authorList>
    </citation>
    <scope>NUCLEOTIDE SEQUENCE [LARGE SCALE GENOMIC DNA]</scope>
</reference>
<dbReference type="Proteomes" id="UP001497516">
    <property type="component" value="Chromosome 7"/>
</dbReference>
<accession>A0AAV2FQ95</accession>
<sequence>MNIVRLWRPPPKAWWRRRISLRQRSNTFTVRDLSKWATRIDATLAMIVVLLEKLMIQREGKEILATLGGKEISKGSSNGVRKTGTELGGKRNVIGGKGDGGGQRMGPETDSSRPRGGGGDG</sequence>
<feature type="region of interest" description="Disordered" evidence="1">
    <location>
        <begin position="71"/>
        <end position="121"/>
    </location>
</feature>
<gene>
    <name evidence="2" type="ORF">LTRI10_LOCUS40627</name>
</gene>
<name>A0AAV2FQ95_9ROSI</name>
<feature type="compositionally biased region" description="Gly residues" evidence="1">
    <location>
        <begin position="95"/>
        <end position="104"/>
    </location>
</feature>